<organism evidence="8 9">
    <name type="scientific">Moryella indoligenes</name>
    <dbReference type="NCBI Taxonomy" id="371674"/>
    <lineage>
        <taxon>Bacteria</taxon>
        <taxon>Bacillati</taxon>
        <taxon>Bacillota</taxon>
        <taxon>Clostridia</taxon>
        <taxon>Lachnospirales</taxon>
        <taxon>Lachnospiraceae</taxon>
        <taxon>Moryella</taxon>
    </lineage>
</organism>
<dbReference type="InterPro" id="IPR050833">
    <property type="entry name" value="Poly_Biosynth_Transport"/>
</dbReference>
<dbReference type="PANTHER" id="PTHR30250">
    <property type="entry name" value="PST FAMILY PREDICTED COLANIC ACID TRANSPORTER"/>
    <property type="match status" value="1"/>
</dbReference>
<sequence>MIQASDGSLKQKVVHGLFWKLLELTGAQGVQFVVALLLARLMSPREYGTIGLIMIFITIANVFVQSGFATALIQAPEVREEDYSSVFRISILISIPVYLLLWFGAPLVAAYYETEVLTALLRVMGVVLFPGAVISIQSAYVARNLNFRRLFEATMFAVLLSGAVSVAMAFFHYGVWAMAAQQLVYCFGLMLGLFVAVPWRPRGGFDASRVRLLFHFGWKILLSGLIDTIWNNAYGLIIGKRYSQADLGGYNRGEQFPKLIASNLAAAIQSVLLPAYAKHQGEPGMLKQMMKRSMRLSSLVIFPMMAGLAGCAEPLVRVLLTEKWLFCVPYLRVMCLCYAFWPVHVTNLQMVTALGRSDLFLKLELLKKLLGTVILVLSLRYGIVAMLLLKALDEFLCTFLNAWPLRRLIGYGAGEQYLDMLPSAASALLMGAAVLKLSQVTESAGFALLIQIAAGVLIYVLFSLILNRESVRYLWKILRGRRGARGEG</sequence>
<evidence type="ECO:0000256" key="7">
    <source>
        <dbReference type="SAM" id="Phobius"/>
    </source>
</evidence>
<keyword evidence="9" id="KW-1185">Reference proteome</keyword>
<keyword evidence="4 7" id="KW-0812">Transmembrane</keyword>
<accession>A0AAE4AKG3</accession>
<feature type="transmembrane region" description="Helical" evidence="7">
    <location>
        <begin position="328"/>
        <end position="348"/>
    </location>
</feature>
<evidence type="ECO:0000256" key="2">
    <source>
        <dbReference type="ARBA" id="ARBA00007430"/>
    </source>
</evidence>
<keyword evidence="6 7" id="KW-0472">Membrane</keyword>
<feature type="transmembrane region" description="Helical" evidence="7">
    <location>
        <begin position="117"/>
        <end position="141"/>
    </location>
</feature>
<dbReference type="CDD" id="cd13127">
    <property type="entry name" value="MATE_tuaB_like"/>
    <property type="match status" value="1"/>
</dbReference>
<keyword evidence="3" id="KW-1003">Cell membrane</keyword>
<feature type="transmembrane region" description="Helical" evidence="7">
    <location>
        <begin position="153"/>
        <end position="173"/>
    </location>
</feature>
<feature type="transmembrane region" description="Helical" evidence="7">
    <location>
        <begin position="85"/>
        <end position="105"/>
    </location>
</feature>
<evidence type="ECO:0000313" key="8">
    <source>
        <dbReference type="EMBL" id="MDQ0152184.1"/>
    </source>
</evidence>
<protein>
    <submittedName>
        <fullName evidence="8">O-antigen/teichoic acid export membrane protein</fullName>
    </submittedName>
</protein>
<comment type="subcellular location">
    <subcellularLocation>
        <location evidence="1">Cell membrane</location>
        <topology evidence="1">Multi-pass membrane protein</topology>
    </subcellularLocation>
</comment>
<evidence type="ECO:0000256" key="4">
    <source>
        <dbReference type="ARBA" id="ARBA00022692"/>
    </source>
</evidence>
<dbReference type="Pfam" id="PF13440">
    <property type="entry name" value="Polysacc_synt_3"/>
    <property type="match status" value="1"/>
</dbReference>
<dbReference type="GO" id="GO:0005886">
    <property type="term" value="C:plasma membrane"/>
    <property type="evidence" value="ECO:0007669"/>
    <property type="project" value="UniProtKB-SubCell"/>
</dbReference>
<proteinExistence type="inferred from homology"/>
<evidence type="ECO:0000256" key="5">
    <source>
        <dbReference type="ARBA" id="ARBA00022989"/>
    </source>
</evidence>
<dbReference type="EMBL" id="JAUSTO010000004">
    <property type="protein sequence ID" value="MDQ0152184.1"/>
    <property type="molecule type" value="Genomic_DNA"/>
</dbReference>
<comment type="similarity">
    <text evidence="2">Belongs to the polysaccharide synthase family.</text>
</comment>
<dbReference type="Proteomes" id="UP001241537">
    <property type="component" value="Unassembled WGS sequence"/>
</dbReference>
<comment type="caution">
    <text evidence="8">The sequence shown here is derived from an EMBL/GenBank/DDBJ whole genome shotgun (WGS) entry which is preliminary data.</text>
</comment>
<evidence type="ECO:0000256" key="1">
    <source>
        <dbReference type="ARBA" id="ARBA00004651"/>
    </source>
</evidence>
<keyword evidence="5 7" id="KW-1133">Transmembrane helix</keyword>
<feature type="transmembrane region" description="Helical" evidence="7">
    <location>
        <begin position="47"/>
        <end position="73"/>
    </location>
</feature>
<reference evidence="8" key="1">
    <citation type="submission" date="2023-07" db="EMBL/GenBank/DDBJ databases">
        <title>Genomic Encyclopedia of Type Strains, Phase IV (KMG-IV): sequencing the most valuable type-strain genomes for metagenomic binning, comparative biology and taxonomic classification.</title>
        <authorList>
            <person name="Goeker M."/>
        </authorList>
    </citation>
    <scope>NUCLEOTIDE SEQUENCE</scope>
    <source>
        <strain evidence="8">DSM 19659</strain>
    </source>
</reference>
<evidence type="ECO:0000256" key="3">
    <source>
        <dbReference type="ARBA" id="ARBA00022475"/>
    </source>
</evidence>
<feature type="transmembrane region" description="Helical" evidence="7">
    <location>
        <begin position="369"/>
        <end position="389"/>
    </location>
</feature>
<evidence type="ECO:0000256" key="6">
    <source>
        <dbReference type="ARBA" id="ARBA00023136"/>
    </source>
</evidence>
<dbReference type="AlphaFoldDB" id="A0AAE4AKG3"/>
<dbReference type="PANTHER" id="PTHR30250:SF10">
    <property type="entry name" value="LIPOPOLYSACCHARIDE BIOSYNTHESIS PROTEIN WZXC"/>
    <property type="match status" value="1"/>
</dbReference>
<feature type="transmembrane region" description="Helical" evidence="7">
    <location>
        <begin position="179"/>
        <end position="199"/>
    </location>
</feature>
<feature type="transmembrane region" description="Helical" evidence="7">
    <location>
        <begin position="444"/>
        <end position="466"/>
    </location>
</feature>
<gene>
    <name evidence="8" type="ORF">J2S20_000869</name>
</gene>
<dbReference type="RefSeq" id="WP_106611183.1">
    <property type="nucleotide sequence ID" value="NZ_JAUSTO010000004.1"/>
</dbReference>
<evidence type="ECO:0000313" key="9">
    <source>
        <dbReference type="Proteomes" id="UP001241537"/>
    </source>
</evidence>
<feature type="transmembrane region" description="Helical" evidence="7">
    <location>
        <begin position="220"/>
        <end position="239"/>
    </location>
</feature>
<name>A0AAE4AKG3_9FIRM</name>
<feature type="transmembrane region" description="Helical" evidence="7">
    <location>
        <begin position="298"/>
        <end position="316"/>
    </location>
</feature>